<reference evidence="5 6" key="1">
    <citation type="submission" date="2016-04" db="EMBL/GenBank/DDBJ databases">
        <title>Peptidophaga gingivicola gen. nov., sp. nov., isolated from human subgingival plaque.</title>
        <authorList>
            <person name="Beall C.J."/>
            <person name="Mokrzan E.M."/>
            <person name="Griffen A.L."/>
            <person name="Leys E.J."/>
        </authorList>
    </citation>
    <scope>NUCLEOTIDE SEQUENCE [LARGE SCALE GENOMIC DNA]</scope>
    <source>
        <strain evidence="5 6">BA112</strain>
    </source>
</reference>
<evidence type="ECO:0000313" key="6">
    <source>
        <dbReference type="Proteomes" id="UP000078368"/>
    </source>
</evidence>
<dbReference type="PRINTS" id="PR00332">
    <property type="entry name" value="HISTRIAD"/>
</dbReference>
<dbReference type="Proteomes" id="UP000078368">
    <property type="component" value="Unassembled WGS sequence"/>
</dbReference>
<keyword evidence="6" id="KW-1185">Reference proteome</keyword>
<dbReference type="InterPro" id="IPR036265">
    <property type="entry name" value="HIT-like_sf"/>
</dbReference>
<dbReference type="InterPro" id="IPR001310">
    <property type="entry name" value="Histidine_triad_HIT"/>
</dbReference>
<dbReference type="GO" id="GO:0009117">
    <property type="term" value="P:nucleotide metabolic process"/>
    <property type="evidence" value="ECO:0007669"/>
    <property type="project" value="TreeGrafter"/>
</dbReference>
<proteinExistence type="predicted"/>
<dbReference type="PANTHER" id="PTHR46648">
    <property type="entry name" value="HIT FAMILY PROTEIN 1"/>
    <property type="match status" value="1"/>
</dbReference>
<sequence>MSVFTKIFEGKIPGRFVWADDVCVAIGTHEPITDGHVLVIPRIEIPRFTDLNEETFAHLSVVAQRIGKAQIEAFGVPRAMTVIAGLEVPHVHIHVIPATSEEDIRFENARAGLPAEQLDAAMVRLREALKESWESFVPKDLHSVKPLWLG</sequence>
<comment type="caution">
    <text evidence="5">The sequence shown here is derived from an EMBL/GenBank/DDBJ whole genome shotgun (WGS) entry which is preliminary data.</text>
</comment>
<name>A0A179B611_9ACTO</name>
<evidence type="ECO:0000256" key="1">
    <source>
        <dbReference type="PIRSR" id="PIRSR601310-1"/>
    </source>
</evidence>
<dbReference type="PROSITE" id="PS51084">
    <property type="entry name" value="HIT_2"/>
    <property type="match status" value="1"/>
</dbReference>
<keyword evidence="5" id="KW-0378">Hydrolase</keyword>
<gene>
    <name evidence="5" type="ORF">A4H34_06735</name>
</gene>
<dbReference type="Gene3D" id="3.30.428.10">
    <property type="entry name" value="HIT-like"/>
    <property type="match status" value="1"/>
</dbReference>
<feature type="domain" description="HIT" evidence="4">
    <location>
        <begin position="3"/>
        <end position="106"/>
    </location>
</feature>
<dbReference type="OrthoDB" id="9784774at2"/>
<organism evidence="5 6">
    <name type="scientific">Peptidiphaga gingivicola</name>
    <dbReference type="NCBI Taxonomy" id="2741497"/>
    <lineage>
        <taxon>Bacteria</taxon>
        <taxon>Bacillati</taxon>
        <taxon>Actinomycetota</taxon>
        <taxon>Actinomycetes</taxon>
        <taxon>Actinomycetales</taxon>
        <taxon>Actinomycetaceae</taxon>
        <taxon>Peptidiphaga</taxon>
    </lineage>
</organism>
<dbReference type="EMBL" id="LVZK01000001">
    <property type="protein sequence ID" value="OAP86799.1"/>
    <property type="molecule type" value="Genomic_DNA"/>
</dbReference>
<feature type="short sequence motif" description="Histidine triad motif" evidence="2 3">
    <location>
        <begin position="90"/>
        <end position="94"/>
    </location>
</feature>
<dbReference type="SUPFAM" id="SSF54197">
    <property type="entry name" value="HIT-like"/>
    <property type="match status" value="1"/>
</dbReference>
<accession>A0A179B611</accession>
<feature type="active site" description="Tele-AMP-histidine intermediate" evidence="1">
    <location>
        <position position="92"/>
    </location>
</feature>
<evidence type="ECO:0000259" key="4">
    <source>
        <dbReference type="PROSITE" id="PS51084"/>
    </source>
</evidence>
<dbReference type="AlphaFoldDB" id="A0A179B611"/>
<dbReference type="PANTHER" id="PTHR46648:SF1">
    <property type="entry name" value="ADENOSINE 5'-MONOPHOSPHORAMIDASE HNT1"/>
    <property type="match status" value="1"/>
</dbReference>
<dbReference type="InterPro" id="IPR019808">
    <property type="entry name" value="Histidine_triad_CS"/>
</dbReference>
<dbReference type="STRING" id="1823756.A4H34_06735"/>
<protein>
    <submittedName>
        <fullName evidence="5">Diadenosine tetraphosphate hydrolase</fullName>
    </submittedName>
</protein>
<dbReference type="GO" id="GO:0016787">
    <property type="term" value="F:hydrolase activity"/>
    <property type="evidence" value="ECO:0007669"/>
    <property type="project" value="UniProtKB-KW"/>
</dbReference>
<dbReference type="RefSeq" id="WP_064231463.1">
    <property type="nucleotide sequence ID" value="NZ_LVZK01000001.1"/>
</dbReference>
<evidence type="ECO:0000256" key="2">
    <source>
        <dbReference type="PIRSR" id="PIRSR601310-3"/>
    </source>
</evidence>
<dbReference type="InterPro" id="IPR011146">
    <property type="entry name" value="HIT-like"/>
</dbReference>
<dbReference type="PROSITE" id="PS00892">
    <property type="entry name" value="HIT_1"/>
    <property type="match status" value="1"/>
</dbReference>
<evidence type="ECO:0000313" key="5">
    <source>
        <dbReference type="EMBL" id="OAP86799.1"/>
    </source>
</evidence>
<evidence type="ECO:0000256" key="3">
    <source>
        <dbReference type="PROSITE-ProRule" id="PRU00464"/>
    </source>
</evidence>
<dbReference type="Pfam" id="PF01230">
    <property type="entry name" value="HIT"/>
    <property type="match status" value="1"/>
</dbReference>